<dbReference type="OrthoDB" id="3241054at2759"/>
<feature type="compositionally biased region" description="Acidic residues" evidence="1">
    <location>
        <begin position="230"/>
        <end position="248"/>
    </location>
</feature>
<dbReference type="InterPro" id="IPR021476">
    <property type="entry name" value="Egh16-like"/>
</dbReference>
<feature type="signal peptide" evidence="2">
    <location>
        <begin position="1"/>
        <end position="25"/>
    </location>
</feature>
<dbReference type="RefSeq" id="XP_037214000.1">
    <property type="nucleotide sequence ID" value="XM_037369502.1"/>
</dbReference>
<sequence length="248" mass="25313">MKFSTNNSLLTVATVLLAFSASASAHAISIPALGIQGTGQRSDVQRPSNANPCGKINIAKNLDSSPAVAAAADGSVTIKMKAFNPGADGSLQVAVRVNADGKGKNFVAGTVTKNGNPKPKVGDVDTVVFKLPPGTKCTGGAKKNRCLVSVKSTRGFGSCAVVTQGGKGKRGSPDFGLVQASARRGNRAAVVALARAVAREEEMLEDGHEDDVPAGVDGDASIASVHEDDLLADVDDDDLESVDADDEE</sequence>
<keyword evidence="2" id="KW-0732">Signal</keyword>
<accession>A0A8H6S1S3</accession>
<dbReference type="GeneID" id="59352018"/>
<dbReference type="AlphaFoldDB" id="A0A8H6S1S3"/>
<feature type="chain" id="PRO_5034053802" evidence="2">
    <location>
        <begin position="26"/>
        <end position="248"/>
    </location>
</feature>
<organism evidence="3 4">
    <name type="scientific">Mycena indigotica</name>
    <dbReference type="NCBI Taxonomy" id="2126181"/>
    <lineage>
        <taxon>Eukaryota</taxon>
        <taxon>Fungi</taxon>
        <taxon>Dikarya</taxon>
        <taxon>Basidiomycota</taxon>
        <taxon>Agaricomycotina</taxon>
        <taxon>Agaricomycetes</taxon>
        <taxon>Agaricomycetidae</taxon>
        <taxon>Agaricales</taxon>
        <taxon>Marasmiineae</taxon>
        <taxon>Mycenaceae</taxon>
        <taxon>Mycena</taxon>
    </lineage>
</organism>
<evidence type="ECO:0000256" key="1">
    <source>
        <dbReference type="SAM" id="MobiDB-lite"/>
    </source>
</evidence>
<evidence type="ECO:0000313" key="3">
    <source>
        <dbReference type="EMBL" id="KAF7290640.1"/>
    </source>
</evidence>
<evidence type="ECO:0000313" key="4">
    <source>
        <dbReference type="Proteomes" id="UP000636479"/>
    </source>
</evidence>
<gene>
    <name evidence="3" type="ORF">MIND_01304300</name>
</gene>
<keyword evidence="4" id="KW-1185">Reference proteome</keyword>
<name>A0A8H6S1S3_9AGAR</name>
<reference evidence="3" key="1">
    <citation type="submission" date="2020-05" db="EMBL/GenBank/DDBJ databases">
        <title>Mycena genomes resolve the evolution of fungal bioluminescence.</title>
        <authorList>
            <person name="Tsai I.J."/>
        </authorList>
    </citation>
    <scope>NUCLEOTIDE SEQUENCE</scope>
    <source>
        <strain evidence="3">171206Taipei</strain>
    </source>
</reference>
<proteinExistence type="predicted"/>
<comment type="caution">
    <text evidence="3">The sequence shown here is derived from an EMBL/GenBank/DDBJ whole genome shotgun (WGS) entry which is preliminary data.</text>
</comment>
<dbReference type="EMBL" id="JACAZF010000014">
    <property type="protein sequence ID" value="KAF7290640.1"/>
    <property type="molecule type" value="Genomic_DNA"/>
</dbReference>
<feature type="region of interest" description="Disordered" evidence="1">
    <location>
        <begin position="201"/>
        <end position="248"/>
    </location>
</feature>
<dbReference type="Pfam" id="PF11327">
    <property type="entry name" value="Egh16-like"/>
    <property type="match status" value="1"/>
</dbReference>
<evidence type="ECO:0000256" key="2">
    <source>
        <dbReference type="SAM" id="SignalP"/>
    </source>
</evidence>
<dbReference type="Proteomes" id="UP000636479">
    <property type="component" value="Unassembled WGS sequence"/>
</dbReference>
<protein>
    <submittedName>
        <fullName evidence="3">Uncharacterized protein</fullName>
    </submittedName>
</protein>